<dbReference type="GO" id="GO:0005886">
    <property type="term" value="C:plasma membrane"/>
    <property type="evidence" value="ECO:0007669"/>
    <property type="project" value="UniProtKB-SubCell"/>
</dbReference>
<dbReference type="InterPro" id="IPR004513">
    <property type="entry name" value="FtsX"/>
</dbReference>
<evidence type="ECO:0000256" key="3">
    <source>
        <dbReference type="ARBA" id="ARBA00022692"/>
    </source>
</evidence>
<evidence type="ECO:0000313" key="9">
    <source>
        <dbReference type="Proteomes" id="UP000529417"/>
    </source>
</evidence>
<sequence>MRDRRATQVVPGSGQSAWLTLLTAAAMAFLCVFALALALAADRLADRWQAALAQTATVRIAAPAGQIEEQTAIVLEVLATTPGVQSARVIGEDEQAALLEPWFGPDLPMDALTLPRLVEVIEAPGGVDSMGLRLRLAAEAPGAILDDHTRWRRPLIEGAARLRLLALASIGLIGGVTAAMVTLAAMAALATNARVIAVLRLVGARDSFIARAFVRRFTLRTLIGAAAGVALGMVALWAMPAAQDGAGLLTGIGLRGIEWLYPLAIPPVAALVAWAATRVAAFRVLREVT</sequence>
<keyword evidence="8" id="KW-0131">Cell cycle</keyword>
<feature type="transmembrane region" description="Helical" evidence="6">
    <location>
        <begin position="221"/>
        <end position="239"/>
    </location>
</feature>
<feature type="domain" description="ABC3 transporter permease C-terminal" evidence="7">
    <location>
        <begin position="170"/>
        <end position="285"/>
    </location>
</feature>
<evidence type="ECO:0000256" key="4">
    <source>
        <dbReference type="ARBA" id="ARBA00022989"/>
    </source>
</evidence>
<comment type="caution">
    <text evidence="8">The sequence shown here is derived from an EMBL/GenBank/DDBJ whole genome shotgun (WGS) entry which is preliminary data.</text>
</comment>
<dbReference type="GO" id="GO:0051301">
    <property type="term" value="P:cell division"/>
    <property type="evidence" value="ECO:0007669"/>
    <property type="project" value="UniProtKB-KW"/>
</dbReference>
<reference evidence="8 9" key="1">
    <citation type="journal article" date="2000" name="Arch. Microbiol.">
        <title>Rhodobaca bogoriensis gen. nov. and sp. nov., an alkaliphilic purple nonsulfur bacterium from African Rift Valley soda lakes.</title>
        <authorList>
            <person name="Milford A.D."/>
            <person name="Achenbach L.A."/>
            <person name="Jung D.O."/>
            <person name="Madigan M.T."/>
        </authorList>
    </citation>
    <scope>NUCLEOTIDE SEQUENCE [LARGE SCALE GENOMIC DNA]</scope>
    <source>
        <strain evidence="8 9">2376</strain>
    </source>
</reference>
<evidence type="ECO:0000259" key="7">
    <source>
        <dbReference type="Pfam" id="PF02687"/>
    </source>
</evidence>
<dbReference type="InterPro" id="IPR003838">
    <property type="entry name" value="ABC3_permease_C"/>
</dbReference>
<accession>A0A7Z0KYN9</accession>
<feature type="transmembrane region" description="Helical" evidence="6">
    <location>
        <begin position="162"/>
        <end position="189"/>
    </location>
</feature>
<evidence type="ECO:0000256" key="5">
    <source>
        <dbReference type="ARBA" id="ARBA00023136"/>
    </source>
</evidence>
<keyword evidence="8" id="KW-0132">Cell division</keyword>
<gene>
    <name evidence="8" type="ORF">HUK65_06715</name>
</gene>
<name>A0A7Z0KYN9_9RHOB</name>
<proteinExistence type="predicted"/>
<keyword evidence="2" id="KW-1003">Cell membrane</keyword>
<dbReference type="RefSeq" id="WP_179905437.1">
    <property type="nucleotide sequence ID" value="NZ_JACBXS010000010.1"/>
</dbReference>
<feature type="transmembrane region" description="Helical" evidence="6">
    <location>
        <begin position="259"/>
        <end position="277"/>
    </location>
</feature>
<organism evidence="8 9">
    <name type="scientific">Rhabdonatronobacter sediminivivens</name>
    <dbReference type="NCBI Taxonomy" id="2743469"/>
    <lineage>
        <taxon>Bacteria</taxon>
        <taxon>Pseudomonadati</taxon>
        <taxon>Pseudomonadota</taxon>
        <taxon>Alphaproteobacteria</taxon>
        <taxon>Rhodobacterales</taxon>
        <taxon>Paracoccaceae</taxon>
        <taxon>Rhabdonatronobacter</taxon>
    </lineage>
</organism>
<keyword evidence="5 6" id="KW-0472">Membrane</keyword>
<keyword evidence="9" id="KW-1185">Reference proteome</keyword>
<dbReference type="AlphaFoldDB" id="A0A7Z0KYN9"/>
<comment type="subcellular location">
    <subcellularLocation>
        <location evidence="1">Cell membrane</location>
        <topology evidence="1">Multi-pass membrane protein</topology>
    </subcellularLocation>
</comment>
<dbReference type="PANTHER" id="PTHR47755">
    <property type="entry name" value="CELL DIVISION PROTEIN FTSX"/>
    <property type="match status" value="1"/>
</dbReference>
<evidence type="ECO:0000256" key="2">
    <source>
        <dbReference type="ARBA" id="ARBA00022475"/>
    </source>
</evidence>
<dbReference type="GO" id="GO:0032153">
    <property type="term" value="C:cell division site"/>
    <property type="evidence" value="ECO:0007669"/>
    <property type="project" value="TreeGrafter"/>
</dbReference>
<dbReference type="Proteomes" id="UP000529417">
    <property type="component" value="Unassembled WGS sequence"/>
</dbReference>
<dbReference type="EMBL" id="JACBXS010000010">
    <property type="protein sequence ID" value="NYS24681.1"/>
    <property type="molecule type" value="Genomic_DNA"/>
</dbReference>
<evidence type="ECO:0000256" key="1">
    <source>
        <dbReference type="ARBA" id="ARBA00004651"/>
    </source>
</evidence>
<evidence type="ECO:0000313" key="8">
    <source>
        <dbReference type="EMBL" id="NYS24681.1"/>
    </source>
</evidence>
<dbReference type="Pfam" id="PF02687">
    <property type="entry name" value="FtsX"/>
    <property type="match status" value="1"/>
</dbReference>
<keyword evidence="3 6" id="KW-0812">Transmembrane</keyword>
<feature type="transmembrane region" description="Helical" evidence="6">
    <location>
        <begin position="17"/>
        <end position="40"/>
    </location>
</feature>
<keyword evidence="4 6" id="KW-1133">Transmembrane helix</keyword>
<protein>
    <submittedName>
        <fullName evidence="8">Cell division protein FtsX</fullName>
    </submittedName>
</protein>
<evidence type="ECO:0000256" key="6">
    <source>
        <dbReference type="SAM" id="Phobius"/>
    </source>
</evidence>
<dbReference type="PANTHER" id="PTHR47755:SF1">
    <property type="entry name" value="CELL DIVISION PROTEIN FTSX"/>
    <property type="match status" value="1"/>
</dbReference>